<evidence type="ECO:0000313" key="6">
    <source>
        <dbReference type="Proteomes" id="UP000007819"/>
    </source>
</evidence>
<feature type="region of interest" description="Disordered" evidence="3">
    <location>
        <begin position="23"/>
        <end position="44"/>
    </location>
</feature>
<dbReference type="PANTHER" id="PTHR23270">
    <property type="entry name" value="PROGRAMMED CELL DEATH PROTEIN 11 PRE-RRNA PROCESSING PROTEIN RRP5"/>
    <property type="match status" value="1"/>
</dbReference>
<dbReference type="GO" id="GO:0006364">
    <property type="term" value="P:rRNA processing"/>
    <property type="evidence" value="ECO:0007669"/>
    <property type="project" value="UniProtKB-KW"/>
</dbReference>
<protein>
    <submittedName>
        <fullName evidence="4">ACYPI004236 protein</fullName>
    </submittedName>
</protein>
<accession>C4WY94</accession>
<dbReference type="SUPFAM" id="SSF48452">
    <property type="entry name" value="TPR-like"/>
    <property type="match status" value="2"/>
</dbReference>
<reference evidence="4" key="1">
    <citation type="submission" date="2009-06" db="EMBL/GenBank/DDBJ databases">
        <title>A full-length cDNA resource of the pea aphid, Acyrthosiphon pisum.</title>
        <authorList>
            <person name="Shigenobu S."/>
            <person name="Nakabachi A."/>
            <person name="Richards S."/>
        </authorList>
    </citation>
    <scope>NUCLEOTIDE SEQUENCE</scope>
    <source>
        <strain evidence="4">LSR1</strain>
        <tissue evidence="4">Whole body</tissue>
    </source>
</reference>
<dbReference type="AlphaFoldDB" id="C4WY94"/>
<sequence>MRPPATVLLDGGFEWDVTPCYFSENSSESEDSDKDEDNEASKKKMRKLKFKNQWREEKKQREIRNRKLEAELIQIERDPLNPDHYERLLLDNPGSSFIWMKYMAFYLHTRNLETARATAKRALTTIDAREEIEKLNVWTALLIAEELYGNKESFKQTMNEALRSNDEYMVYIKILEIFEESNVLKGLDKFTSKIITKFSDSLDAYLRCAIMYFRLNKSDQARLILQKAISNLPTKSHVIMISKFALLENHVGSKEEAQTLFEHVLTCYPSRINVLSLYVDMLVKSNKIDLARHALERATTQTLAPRKMNSLFNKWLKLEKKHGTFESVDKVKICMNNYVAKVILNG</sequence>
<proteinExistence type="evidence at transcript level"/>
<dbReference type="InterPro" id="IPR011990">
    <property type="entry name" value="TPR-like_helical_dom_sf"/>
</dbReference>
<feature type="coiled-coil region" evidence="2">
    <location>
        <begin position="51"/>
        <end position="78"/>
    </location>
</feature>
<dbReference type="Gene3D" id="1.25.40.10">
    <property type="entry name" value="Tetratricopeptide repeat domain"/>
    <property type="match status" value="1"/>
</dbReference>
<keyword evidence="1" id="KW-0698">rRNA processing</keyword>
<dbReference type="InterPro" id="IPR003107">
    <property type="entry name" value="HAT"/>
</dbReference>
<dbReference type="InterPro" id="IPR045209">
    <property type="entry name" value="Rrp5"/>
</dbReference>
<dbReference type="KEGG" id="api:100163130"/>
<reference evidence="5" key="3">
    <citation type="submission" date="2022-06" db="UniProtKB">
        <authorList>
            <consortium name="EnsemblMetazoa"/>
        </authorList>
    </citation>
    <scope>IDENTIFICATION</scope>
</reference>
<feature type="compositionally biased region" description="Acidic residues" evidence="3">
    <location>
        <begin position="27"/>
        <end position="38"/>
    </location>
</feature>
<evidence type="ECO:0000313" key="4">
    <source>
        <dbReference type="EMBL" id="BAH72864.1"/>
    </source>
</evidence>
<evidence type="ECO:0000256" key="2">
    <source>
        <dbReference type="SAM" id="Coils"/>
    </source>
</evidence>
<dbReference type="OrthoDB" id="412781at2759"/>
<dbReference type="EnsemblMetazoa" id="NM_001293379.1">
    <property type="protein sequence ID" value="NP_001280308.1"/>
    <property type="gene ID" value="LOC100163130"/>
</dbReference>
<name>C4WY94_ACYPI</name>
<dbReference type="GO" id="GO:0003723">
    <property type="term" value="F:RNA binding"/>
    <property type="evidence" value="ECO:0007669"/>
    <property type="project" value="TreeGrafter"/>
</dbReference>
<keyword evidence="2" id="KW-0175">Coiled coil</keyword>
<evidence type="ECO:0000256" key="1">
    <source>
        <dbReference type="ARBA" id="ARBA00022552"/>
    </source>
</evidence>
<gene>
    <name evidence="4" type="primary">ACYPI004236</name>
    <name evidence="5" type="synonym">100163130</name>
</gene>
<dbReference type="SMART" id="SM00386">
    <property type="entry name" value="HAT"/>
    <property type="match status" value="3"/>
</dbReference>
<evidence type="ECO:0000313" key="5">
    <source>
        <dbReference type="EnsemblMetazoa" id="NP_001280308.1"/>
    </source>
</evidence>
<reference evidence="6" key="2">
    <citation type="submission" date="2010-06" db="EMBL/GenBank/DDBJ databases">
        <authorList>
            <person name="Jiang H."/>
            <person name="Abraham K."/>
            <person name="Ali S."/>
            <person name="Alsbrooks S.L."/>
            <person name="Anim B.N."/>
            <person name="Anosike U.S."/>
            <person name="Attaway T."/>
            <person name="Bandaranaike D.P."/>
            <person name="Battles P.K."/>
            <person name="Bell S.N."/>
            <person name="Bell A.V."/>
            <person name="Beltran B."/>
            <person name="Bickham C."/>
            <person name="Bustamante Y."/>
            <person name="Caleb T."/>
            <person name="Canada A."/>
            <person name="Cardenas V."/>
            <person name="Carter K."/>
            <person name="Chacko J."/>
            <person name="Chandrabose M.N."/>
            <person name="Chavez D."/>
            <person name="Chavez A."/>
            <person name="Chen L."/>
            <person name="Chu H.-S."/>
            <person name="Claassen K.J."/>
            <person name="Cockrell R."/>
            <person name="Collins M."/>
            <person name="Cooper J.A."/>
            <person name="Cree A."/>
            <person name="Curry S.M."/>
            <person name="Da Y."/>
            <person name="Dao M.D."/>
            <person name="Das B."/>
            <person name="Davila M.-L."/>
            <person name="Davy-Carroll L."/>
            <person name="Denson S."/>
            <person name="Dinh H."/>
            <person name="Ebong V.E."/>
            <person name="Edwards J.R."/>
            <person name="Egan A."/>
            <person name="El-Daye J."/>
            <person name="Escobedo L."/>
            <person name="Fernandez S."/>
            <person name="Fernando P.R."/>
            <person name="Flagg N."/>
            <person name="Forbes L.D."/>
            <person name="Fowler R.G."/>
            <person name="Fu Q."/>
            <person name="Gabisi R.A."/>
            <person name="Ganer J."/>
            <person name="Garbino Pronczuk A."/>
            <person name="Garcia R.M."/>
            <person name="Garner T."/>
            <person name="Garrett T.E."/>
            <person name="Gonzalez D.A."/>
            <person name="Hamid H."/>
            <person name="Hawkins E.S."/>
            <person name="Hirani K."/>
            <person name="Hogues M.E."/>
            <person name="Hollins B."/>
            <person name="Hsiao C.-H."/>
            <person name="Jabil R."/>
            <person name="James M.L."/>
            <person name="Jhangiani S.N."/>
            <person name="Johnson B."/>
            <person name="Johnson Q."/>
            <person name="Joshi V."/>
            <person name="Kalu J.B."/>
            <person name="Kam C."/>
            <person name="Kashfia A."/>
            <person name="Keebler J."/>
            <person name="Kisamo H."/>
            <person name="Kovar C.L."/>
            <person name="Lago L.A."/>
            <person name="Lai C.-Y."/>
            <person name="Laidlaw J."/>
            <person name="Lara F."/>
            <person name="Le T.-K."/>
            <person name="Lee S.L."/>
            <person name="Legall F.H."/>
            <person name="Lemon S.J."/>
            <person name="Lewis L.R."/>
            <person name="Li B."/>
            <person name="Liu Y."/>
            <person name="Liu Y.-S."/>
            <person name="Lopez J."/>
            <person name="Lozado R.J."/>
            <person name="Lu J."/>
            <person name="Madu R.C."/>
            <person name="Maheshwari M."/>
            <person name="Maheshwari R."/>
            <person name="Malloy K."/>
            <person name="Martinez E."/>
            <person name="Mathew T."/>
            <person name="Mercado I.C."/>
            <person name="Mercado C."/>
            <person name="Meyer B."/>
            <person name="Montgomery K."/>
            <person name="Morgan M.B."/>
            <person name="Munidasa M."/>
            <person name="Nazareth L.V."/>
            <person name="Nelson J."/>
            <person name="Ng B.M."/>
            <person name="Nguyen N.B."/>
            <person name="Nguyen P.Q."/>
            <person name="Nguyen T."/>
            <person name="Obregon M."/>
            <person name="Okwuonu G.O."/>
            <person name="Onwere C.G."/>
            <person name="Orozco G."/>
            <person name="Parra A."/>
            <person name="Patel S."/>
            <person name="Patil S."/>
            <person name="Perez A."/>
            <person name="Perez Y."/>
            <person name="Pham C."/>
            <person name="Primus E.L."/>
            <person name="Pu L.-L."/>
            <person name="Puazo M."/>
            <person name="Qin X."/>
            <person name="Quiroz J.B."/>
            <person name="Reese J."/>
            <person name="Richards S."/>
            <person name="Rives C.M."/>
            <person name="Robberts R."/>
            <person name="Ruiz S.J."/>
            <person name="Ruiz M.J."/>
            <person name="Santibanez J."/>
            <person name="Schneider B.W."/>
            <person name="Sisson I."/>
            <person name="Smith M."/>
            <person name="Sodergren E."/>
            <person name="Song X.-Z."/>
            <person name="Song B.B."/>
            <person name="Summersgill H."/>
            <person name="Thelus R."/>
            <person name="Thornton R.D."/>
            <person name="Trejos Z.Y."/>
            <person name="Usmani K."/>
            <person name="Vattathil S."/>
            <person name="Villasana D."/>
            <person name="Walker D.L."/>
            <person name="Wang S."/>
            <person name="Wang K."/>
            <person name="White C.S."/>
            <person name="Williams A.C."/>
            <person name="Williamson J."/>
            <person name="Wilson K."/>
            <person name="Woghiren I.O."/>
            <person name="Woodworth J.R."/>
            <person name="Worley K.C."/>
            <person name="Wright R.A."/>
            <person name="Wu W."/>
            <person name="Young L."/>
            <person name="Zhang L."/>
            <person name="Zhang J."/>
            <person name="Zhu Y."/>
            <person name="Muzny D.M."/>
            <person name="Weinstock G."/>
            <person name="Gibbs R.A."/>
        </authorList>
    </citation>
    <scope>NUCLEOTIDE SEQUENCE [LARGE SCALE GENOMIC DNA]</scope>
    <source>
        <strain evidence="6">LSR1</strain>
    </source>
</reference>
<dbReference type="PANTHER" id="PTHR23270:SF10">
    <property type="entry name" value="PROTEIN RRP5 HOMOLOG"/>
    <property type="match status" value="1"/>
</dbReference>
<dbReference type="Proteomes" id="UP000007819">
    <property type="component" value="Chromosome A3"/>
</dbReference>
<evidence type="ECO:0000256" key="3">
    <source>
        <dbReference type="SAM" id="MobiDB-lite"/>
    </source>
</evidence>
<dbReference type="EMBL" id="AK343090">
    <property type="protein sequence ID" value="BAH72864.1"/>
    <property type="molecule type" value="mRNA"/>
</dbReference>
<organism evidence="4">
    <name type="scientific">Acyrthosiphon pisum</name>
    <name type="common">Pea aphid</name>
    <dbReference type="NCBI Taxonomy" id="7029"/>
    <lineage>
        <taxon>Eukaryota</taxon>
        <taxon>Metazoa</taxon>
        <taxon>Ecdysozoa</taxon>
        <taxon>Arthropoda</taxon>
        <taxon>Hexapoda</taxon>
        <taxon>Insecta</taxon>
        <taxon>Pterygota</taxon>
        <taxon>Neoptera</taxon>
        <taxon>Paraneoptera</taxon>
        <taxon>Hemiptera</taxon>
        <taxon>Sternorrhyncha</taxon>
        <taxon>Aphidomorpha</taxon>
        <taxon>Aphidoidea</taxon>
        <taxon>Aphididae</taxon>
        <taxon>Macrosiphini</taxon>
        <taxon>Acyrthosiphon</taxon>
    </lineage>
</organism>
<dbReference type="GO" id="GO:0032040">
    <property type="term" value="C:small-subunit processome"/>
    <property type="evidence" value="ECO:0007669"/>
    <property type="project" value="TreeGrafter"/>
</dbReference>
<keyword evidence="6" id="KW-1185">Reference proteome</keyword>